<evidence type="ECO:0000313" key="2">
    <source>
        <dbReference type="Proteomes" id="UP000593890"/>
    </source>
</evidence>
<name>A0A7I8D3L9_9FIRM</name>
<accession>A0A7I8D3L9</accession>
<dbReference type="KEGG" id="sman:C12CBH8_12340"/>
<keyword evidence="2" id="KW-1185">Reference proteome</keyword>
<protein>
    <recommendedName>
        <fullName evidence="3">DUF4145 domain-containing protein</fullName>
    </recommendedName>
</protein>
<dbReference type="AlphaFoldDB" id="A0A7I8D3L9"/>
<evidence type="ECO:0008006" key="3">
    <source>
        <dbReference type="Google" id="ProtNLM"/>
    </source>
</evidence>
<evidence type="ECO:0000313" key="1">
    <source>
        <dbReference type="EMBL" id="BCI60595.1"/>
    </source>
</evidence>
<proteinExistence type="predicted"/>
<organism evidence="1 2">
    <name type="scientific">Solibaculum mannosilyticum</name>
    <dbReference type="NCBI Taxonomy" id="2780922"/>
    <lineage>
        <taxon>Bacteria</taxon>
        <taxon>Bacillati</taxon>
        <taxon>Bacillota</taxon>
        <taxon>Clostridia</taxon>
        <taxon>Eubacteriales</taxon>
        <taxon>Oscillospiraceae</taxon>
        <taxon>Solibaculum</taxon>
    </lineage>
</organism>
<dbReference type="EMBL" id="AP023321">
    <property type="protein sequence ID" value="BCI60595.1"/>
    <property type="molecule type" value="Genomic_DNA"/>
</dbReference>
<reference evidence="2" key="1">
    <citation type="submission" date="2020-07" db="EMBL/GenBank/DDBJ databases">
        <title>Complete genome sequencing of Clostridia bacterium strain 12CBH8.</title>
        <authorList>
            <person name="Sakamoto M."/>
            <person name="Murakami T."/>
            <person name="Mori H."/>
        </authorList>
    </citation>
    <scope>NUCLEOTIDE SEQUENCE [LARGE SCALE GENOMIC DNA]</scope>
    <source>
        <strain evidence="2">12CBH8</strain>
    </source>
</reference>
<gene>
    <name evidence="1" type="ORF">C12CBH8_12340</name>
</gene>
<dbReference type="Proteomes" id="UP000593890">
    <property type="component" value="Chromosome"/>
</dbReference>
<sequence>MKWALLRLFCFARKLFERTRICTTTTLKAAINNLTNIDPIFDYQVDIPTVCPRCHTAVQPDILASFYHVKNNYKILVLDLFCSFCENFFTTFYSIDDIDNVAYHICPAEVLPMKFEKSIESLSPSFCSIMQQANEAEQMQLLEICGLGYRKALEFLVKDYFIHKNPNDAEKIKLEPLGKCIKRIEDERVKILAERATWIGNDESHYIKKHDNLDISSMKKFIHALLRYIESELTFEEALSIDPK</sequence>